<dbReference type="PANTHER" id="PTHR33284:SF1">
    <property type="entry name" value="RIBOSOMAL PROTEIN L25_GLN-TRNA SYNTHETASE, ANTI-CODON-BINDING DOMAIN-CONTAINING PROTEIN"/>
    <property type="match status" value="1"/>
</dbReference>
<dbReference type="InterPro" id="IPR037121">
    <property type="entry name" value="Ribosomal_bL25_C"/>
</dbReference>
<evidence type="ECO:0000313" key="10">
    <source>
        <dbReference type="Proteomes" id="UP000681027"/>
    </source>
</evidence>
<dbReference type="NCBIfam" id="TIGR00731">
    <property type="entry name" value="bL25_bact_ctc"/>
    <property type="match status" value="1"/>
</dbReference>
<name>A0ABS5P017_9BACI</name>
<feature type="domain" description="Large ribosomal subunit protein bL25 L25" evidence="7">
    <location>
        <begin position="5"/>
        <end position="91"/>
    </location>
</feature>
<accession>A0ABS5P017</accession>
<evidence type="ECO:0000256" key="4">
    <source>
        <dbReference type="ARBA" id="ARBA00023274"/>
    </source>
</evidence>
<dbReference type="SUPFAM" id="SSF50715">
    <property type="entry name" value="Ribosomal protein L25-like"/>
    <property type="match status" value="1"/>
</dbReference>
<dbReference type="Gene3D" id="2.40.240.10">
    <property type="entry name" value="Ribosomal Protein L25, Chain P"/>
    <property type="match status" value="1"/>
</dbReference>
<gene>
    <name evidence="5" type="primary">rplY</name>
    <name evidence="5" type="synonym">ctc</name>
    <name evidence="9" type="ORF">KHA94_25410</name>
</gene>
<dbReference type="EMBL" id="JAGYPM010000012">
    <property type="protein sequence ID" value="MBS4193425.1"/>
    <property type="molecule type" value="Genomic_DNA"/>
</dbReference>
<feature type="compositionally biased region" description="Basic and acidic residues" evidence="6">
    <location>
        <begin position="182"/>
        <end position="194"/>
    </location>
</feature>
<dbReference type="GO" id="GO:0005840">
    <property type="term" value="C:ribosome"/>
    <property type="evidence" value="ECO:0007669"/>
    <property type="project" value="UniProtKB-KW"/>
</dbReference>
<organism evidence="9 10">
    <name type="scientific">Cytobacillus citreus</name>
    <dbReference type="NCBI Taxonomy" id="2833586"/>
    <lineage>
        <taxon>Bacteria</taxon>
        <taxon>Bacillati</taxon>
        <taxon>Bacillota</taxon>
        <taxon>Bacilli</taxon>
        <taxon>Bacillales</taxon>
        <taxon>Bacillaceae</taxon>
        <taxon>Cytobacillus</taxon>
    </lineage>
</organism>
<comment type="similarity">
    <text evidence="5">Belongs to the bacterial ribosomal protein bL25 family. CTC subfamily.</text>
</comment>
<evidence type="ECO:0000259" key="8">
    <source>
        <dbReference type="Pfam" id="PF14693"/>
    </source>
</evidence>
<comment type="subunit">
    <text evidence="5">Part of the 50S ribosomal subunit; part of the 5S rRNA/L5/L18/L25 subcomplex. Contacts the 5S rRNA. Binds to the 5S rRNA independently of L5 and L18.</text>
</comment>
<keyword evidence="1 5" id="KW-0699">rRNA-binding</keyword>
<dbReference type="InterPro" id="IPR001021">
    <property type="entry name" value="Ribosomal_bL25_long"/>
</dbReference>
<feature type="region of interest" description="Disordered" evidence="6">
    <location>
        <begin position="178"/>
        <end position="211"/>
    </location>
</feature>
<comment type="function">
    <text evidence="5">This is one of the proteins that binds to the 5S RNA in the ribosome where it forms part of the central protuberance.</text>
</comment>
<dbReference type="Pfam" id="PF14693">
    <property type="entry name" value="Ribosomal_TL5_C"/>
    <property type="match status" value="1"/>
</dbReference>
<dbReference type="CDD" id="cd00495">
    <property type="entry name" value="Ribosomal_L25_TL5_CTC"/>
    <property type="match status" value="1"/>
</dbReference>
<reference evidence="9 10" key="1">
    <citation type="submission" date="2021-05" db="EMBL/GenBank/DDBJ databases">
        <title>Novel Bacillus species.</title>
        <authorList>
            <person name="Liu G."/>
        </authorList>
    </citation>
    <scope>NUCLEOTIDE SEQUENCE [LARGE SCALE GENOMIC DNA]</scope>
    <source>
        <strain evidence="9 10">FJAT-49705</strain>
    </source>
</reference>
<feature type="domain" description="Large ribosomal subunit protein bL25 beta" evidence="8">
    <location>
        <begin position="99"/>
        <end position="182"/>
    </location>
</feature>
<dbReference type="NCBIfam" id="NF004133">
    <property type="entry name" value="PRK05618.2-4"/>
    <property type="match status" value="1"/>
</dbReference>
<dbReference type="InterPro" id="IPR029751">
    <property type="entry name" value="Ribosomal_L25_dom"/>
</dbReference>
<dbReference type="Pfam" id="PF01386">
    <property type="entry name" value="Ribosomal_L25p"/>
    <property type="match status" value="1"/>
</dbReference>
<dbReference type="InterPro" id="IPR011035">
    <property type="entry name" value="Ribosomal_bL25/Gln-tRNA_synth"/>
</dbReference>
<dbReference type="Gene3D" id="2.170.120.20">
    <property type="entry name" value="Ribosomal protein L25, beta domain"/>
    <property type="match status" value="1"/>
</dbReference>
<evidence type="ECO:0000259" key="7">
    <source>
        <dbReference type="Pfam" id="PF01386"/>
    </source>
</evidence>
<dbReference type="InterPro" id="IPR020057">
    <property type="entry name" value="Ribosomal_bL25_b-dom"/>
</dbReference>
<dbReference type="PANTHER" id="PTHR33284">
    <property type="entry name" value="RIBOSOMAL PROTEIN L25/GLN-TRNA SYNTHETASE, ANTI-CODON-BINDING DOMAIN-CONTAINING PROTEIN"/>
    <property type="match status" value="1"/>
</dbReference>
<evidence type="ECO:0000256" key="1">
    <source>
        <dbReference type="ARBA" id="ARBA00022730"/>
    </source>
</evidence>
<proteinExistence type="inferred from homology"/>
<dbReference type="InterPro" id="IPR020930">
    <property type="entry name" value="Ribosomal_uL5_bac-type"/>
</dbReference>
<evidence type="ECO:0000256" key="2">
    <source>
        <dbReference type="ARBA" id="ARBA00022884"/>
    </source>
</evidence>
<evidence type="ECO:0000313" key="9">
    <source>
        <dbReference type="EMBL" id="MBS4193425.1"/>
    </source>
</evidence>
<sequence length="211" mass="23272">MTAVLQAKERKEFRGSVLTRLRQEGNIPAVVYGAKVESKPIYFSEVDFTKIVRQVGRNGVISLDLDGHKHNVVLSEYQADPIKNEIIHVDLLAVDMSKEITANVRVVLIGNAAGVKDGGVMQQSLHEVSVTATPDSIPQSVEVDVTNMQVNETMTIADIKSNQGYEINHTEDEVIASILPPKQEEEIHSGEKQNEGTPENEEGRETKANEE</sequence>
<protein>
    <recommendedName>
        <fullName evidence="5">Large ribosomal subunit protein bL25</fullName>
    </recommendedName>
    <alternativeName>
        <fullName evidence="5">General stress protein CTC</fullName>
    </alternativeName>
</protein>
<evidence type="ECO:0000256" key="5">
    <source>
        <dbReference type="HAMAP-Rule" id="MF_01334"/>
    </source>
</evidence>
<comment type="caution">
    <text evidence="9">The sequence shown here is derived from an EMBL/GenBank/DDBJ whole genome shotgun (WGS) entry which is preliminary data.</text>
</comment>
<keyword evidence="4 5" id="KW-0687">Ribonucleoprotein</keyword>
<dbReference type="RefSeq" id="WP_213104847.1">
    <property type="nucleotide sequence ID" value="NZ_JAGYPM010000012.1"/>
</dbReference>
<dbReference type="HAMAP" id="MF_01334">
    <property type="entry name" value="Ribosomal_bL25_CTC"/>
    <property type="match status" value="1"/>
</dbReference>
<keyword evidence="2 5" id="KW-0694">RNA-binding</keyword>
<evidence type="ECO:0000256" key="3">
    <source>
        <dbReference type="ARBA" id="ARBA00022980"/>
    </source>
</evidence>
<evidence type="ECO:0000256" key="6">
    <source>
        <dbReference type="SAM" id="MobiDB-lite"/>
    </source>
</evidence>
<feature type="compositionally biased region" description="Basic and acidic residues" evidence="6">
    <location>
        <begin position="201"/>
        <end position="211"/>
    </location>
</feature>
<keyword evidence="10" id="KW-1185">Reference proteome</keyword>
<dbReference type="InterPro" id="IPR020056">
    <property type="entry name" value="Rbsml_bL25/Gln-tRNA_synth_N"/>
</dbReference>
<dbReference type="Proteomes" id="UP000681027">
    <property type="component" value="Unassembled WGS sequence"/>
</dbReference>
<keyword evidence="3 5" id="KW-0689">Ribosomal protein</keyword>